<evidence type="ECO:0000313" key="3">
    <source>
        <dbReference type="Proteomes" id="UP000299102"/>
    </source>
</evidence>
<name>A0A4C2ADI9_EUMVA</name>
<proteinExistence type="predicted"/>
<keyword evidence="3" id="KW-1185">Reference proteome</keyword>
<evidence type="ECO:0000313" key="2">
    <source>
        <dbReference type="EMBL" id="GBP97274.1"/>
    </source>
</evidence>
<comment type="caution">
    <text evidence="2">The sequence shown here is derived from an EMBL/GenBank/DDBJ whole genome shotgun (WGS) entry which is preliminary data.</text>
</comment>
<accession>A0A4C2ADI9</accession>
<sequence length="100" mass="11830">MDVSYALNEVYSGIYSCMNQIRSLGLERYSYANIPKDLNILYLTYIGRERIPFRPAIRKGKRDTCPDYPRSTRPDVQRNRHRTDYGETNYTTGCHTPCWR</sequence>
<dbReference type="OrthoDB" id="9995375at2759"/>
<feature type="region of interest" description="Disordered" evidence="1">
    <location>
        <begin position="60"/>
        <end position="86"/>
    </location>
</feature>
<gene>
    <name evidence="2" type="ORF">EVAR_49077_1</name>
</gene>
<reference evidence="2 3" key="1">
    <citation type="journal article" date="2019" name="Commun. Biol.">
        <title>The bagworm genome reveals a unique fibroin gene that provides high tensile strength.</title>
        <authorList>
            <person name="Kono N."/>
            <person name="Nakamura H."/>
            <person name="Ohtoshi R."/>
            <person name="Tomita M."/>
            <person name="Numata K."/>
            <person name="Arakawa K."/>
        </authorList>
    </citation>
    <scope>NUCLEOTIDE SEQUENCE [LARGE SCALE GENOMIC DNA]</scope>
</reference>
<dbReference type="Proteomes" id="UP000299102">
    <property type="component" value="Unassembled WGS sequence"/>
</dbReference>
<protein>
    <submittedName>
        <fullName evidence="2">Uncharacterized protein</fullName>
    </submittedName>
</protein>
<evidence type="ECO:0000256" key="1">
    <source>
        <dbReference type="SAM" id="MobiDB-lite"/>
    </source>
</evidence>
<dbReference type="EMBL" id="BGZK01002909">
    <property type="protein sequence ID" value="GBP97274.1"/>
    <property type="molecule type" value="Genomic_DNA"/>
</dbReference>
<dbReference type="AlphaFoldDB" id="A0A4C2ADI9"/>
<feature type="compositionally biased region" description="Basic and acidic residues" evidence="1">
    <location>
        <begin position="62"/>
        <end position="85"/>
    </location>
</feature>
<organism evidence="2 3">
    <name type="scientific">Eumeta variegata</name>
    <name type="common">Bagworm moth</name>
    <name type="synonym">Eumeta japonica</name>
    <dbReference type="NCBI Taxonomy" id="151549"/>
    <lineage>
        <taxon>Eukaryota</taxon>
        <taxon>Metazoa</taxon>
        <taxon>Ecdysozoa</taxon>
        <taxon>Arthropoda</taxon>
        <taxon>Hexapoda</taxon>
        <taxon>Insecta</taxon>
        <taxon>Pterygota</taxon>
        <taxon>Neoptera</taxon>
        <taxon>Endopterygota</taxon>
        <taxon>Lepidoptera</taxon>
        <taxon>Glossata</taxon>
        <taxon>Ditrysia</taxon>
        <taxon>Tineoidea</taxon>
        <taxon>Psychidae</taxon>
        <taxon>Oiketicinae</taxon>
        <taxon>Eumeta</taxon>
    </lineage>
</organism>